<dbReference type="PANTHER" id="PTHR11759">
    <property type="entry name" value="40S RIBOSOMAL PROTEIN S14/30S RIBOSOMAL PROTEIN S11"/>
    <property type="match status" value="1"/>
</dbReference>
<dbReference type="Gene3D" id="3.30.420.80">
    <property type="entry name" value="Ribosomal protein S11"/>
    <property type="match status" value="1"/>
</dbReference>
<keyword evidence="2" id="KW-0689">Ribosomal protein</keyword>
<keyword evidence="3" id="KW-0687">Ribonucleoprotein</keyword>
<dbReference type="Pfam" id="PF00411">
    <property type="entry name" value="Ribosomal_S11"/>
    <property type="match status" value="1"/>
</dbReference>
<organism evidence="4 5">
    <name type="scientific">Vespula germanica</name>
    <name type="common">German yellow jacket</name>
    <name type="synonym">Paravespula germanica</name>
    <dbReference type="NCBI Taxonomy" id="30212"/>
    <lineage>
        <taxon>Eukaryota</taxon>
        <taxon>Metazoa</taxon>
        <taxon>Ecdysozoa</taxon>
        <taxon>Arthropoda</taxon>
        <taxon>Hexapoda</taxon>
        <taxon>Insecta</taxon>
        <taxon>Pterygota</taxon>
        <taxon>Neoptera</taxon>
        <taxon>Endopterygota</taxon>
        <taxon>Hymenoptera</taxon>
        <taxon>Apocrita</taxon>
        <taxon>Aculeata</taxon>
        <taxon>Vespoidea</taxon>
        <taxon>Vespidae</taxon>
        <taxon>Vespinae</taxon>
        <taxon>Vespula</taxon>
    </lineage>
</organism>
<dbReference type="InterPro" id="IPR001971">
    <property type="entry name" value="Ribosomal_uS11"/>
</dbReference>
<dbReference type="GO" id="GO:0003735">
    <property type="term" value="F:structural constituent of ribosome"/>
    <property type="evidence" value="ECO:0007669"/>
    <property type="project" value="InterPro"/>
</dbReference>
<protein>
    <recommendedName>
        <fullName evidence="6">Ribosomal protein S11</fullName>
    </recommendedName>
</protein>
<dbReference type="GO" id="GO:0005840">
    <property type="term" value="C:ribosome"/>
    <property type="evidence" value="ECO:0007669"/>
    <property type="project" value="UniProtKB-KW"/>
</dbReference>
<comment type="similarity">
    <text evidence="1">Belongs to the universal ribosomal protein uS11 family.</text>
</comment>
<comment type="caution">
    <text evidence="4">The sequence shown here is derived from an EMBL/GenBank/DDBJ whole genome shotgun (WGS) entry which is preliminary data.</text>
</comment>
<evidence type="ECO:0008006" key="6">
    <source>
        <dbReference type="Google" id="ProtNLM"/>
    </source>
</evidence>
<name>A0A834NP14_VESGE</name>
<accession>A0A834NP14</accession>
<dbReference type="GO" id="GO:0006412">
    <property type="term" value="P:translation"/>
    <property type="evidence" value="ECO:0007669"/>
    <property type="project" value="InterPro"/>
</dbReference>
<reference evidence="4" key="1">
    <citation type="journal article" date="2020" name="G3 (Bethesda)">
        <title>High-Quality Assemblies for Three Invasive Social Wasps from the &lt;i&gt;Vespula&lt;/i&gt; Genus.</title>
        <authorList>
            <person name="Harrop T.W.R."/>
            <person name="Guhlin J."/>
            <person name="McLaughlin G.M."/>
            <person name="Permina E."/>
            <person name="Stockwell P."/>
            <person name="Gilligan J."/>
            <person name="Le Lec M.F."/>
            <person name="Gruber M.A.M."/>
            <person name="Quinn O."/>
            <person name="Lovegrove M."/>
            <person name="Duncan E.J."/>
            <person name="Remnant E.J."/>
            <person name="Van Eeckhoven J."/>
            <person name="Graham B."/>
            <person name="Knapp R.A."/>
            <person name="Langford K.W."/>
            <person name="Kronenberg Z."/>
            <person name="Press M.O."/>
            <person name="Eacker S.M."/>
            <person name="Wilson-Rankin E.E."/>
            <person name="Purcell J."/>
            <person name="Lester P.J."/>
            <person name="Dearden P.K."/>
        </authorList>
    </citation>
    <scope>NUCLEOTIDE SEQUENCE</scope>
    <source>
        <strain evidence="4">Linc-1</strain>
    </source>
</reference>
<dbReference type="HAMAP" id="MF_01310">
    <property type="entry name" value="Ribosomal_uS11"/>
    <property type="match status" value="1"/>
</dbReference>
<evidence type="ECO:0000313" key="5">
    <source>
        <dbReference type="Proteomes" id="UP000617340"/>
    </source>
</evidence>
<dbReference type="InterPro" id="IPR036967">
    <property type="entry name" value="Ribosomal_uS11_sf"/>
</dbReference>
<evidence type="ECO:0000256" key="3">
    <source>
        <dbReference type="ARBA" id="ARBA00023274"/>
    </source>
</evidence>
<keyword evidence="5" id="KW-1185">Reference proteome</keyword>
<gene>
    <name evidence="4" type="ORF">HZH68_003346</name>
</gene>
<dbReference type="GO" id="GO:1990904">
    <property type="term" value="C:ribonucleoprotein complex"/>
    <property type="evidence" value="ECO:0007669"/>
    <property type="project" value="UniProtKB-KW"/>
</dbReference>
<evidence type="ECO:0000313" key="4">
    <source>
        <dbReference type="EMBL" id="KAF7414857.1"/>
    </source>
</evidence>
<dbReference type="SUPFAM" id="SSF53137">
    <property type="entry name" value="Translational machinery components"/>
    <property type="match status" value="1"/>
</dbReference>
<evidence type="ECO:0000256" key="2">
    <source>
        <dbReference type="ARBA" id="ARBA00022980"/>
    </source>
</evidence>
<proteinExistence type="inferred from homology"/>
<dbReference type="Proteomes" id="UP000617340">
    <property type="component" value="Unassembled WGS sequence"/>
</dbReference>
<dbReference type="EMBL" id="JACSDZ010000002">
    <property type="protein sequence ID" value="KAF7414857.1"/>
    <property type="molecule type" value="Genomic_DNA"/>
</dbReference>
<dbReference type="AlphaFoldDB" id="A0A834NP14"/>
<evidence type="ECO:0000256" key="1">
    <source>
        <dbReference type="ARBA" id="ARBA00006194"/>
    </source>
</evidence>
<sequence length="210" mass="23677">MMNTLLPLRKLSYTAQKLLVNNIINPKYSIVTNLRNLHITSFNTKEVRGVNEKVRVGSKRYDLIEGEVTGSIHNLEQIKLFPEEDTPNWIFKDIPYKELPIINIRATRNNTILSLTDYKGKILAIHSAGIEGFKNTRKGTNVAAQQTALNFSETVRSKCTPVIRVRVEGLGPGRMAALKGLQLGGIEIISITDSTKVSWCPRRPRKPRRV</sequence>